<evidence type="ECO:0000256" key="1">
    <source>
        <dbReference type="SAM" id="MobiDB-lite"/>
    </source>
</evidence>
<dbReference type="RefSeq" id="XP_003033692.1">
    <property type="nucleotide sequence ID" value="XM_003033646.1"/>
</dbReference>
<dbReference type="GeneID" id="9586254"/>
<keyword evidence="3" id="KW-1185">Reference proteome</keyword>
<name>D8PZ06_SCHCM</name>
<feature type="non-terminal residue" evidence="2">
    <location>
        <position position="502"/>
    </location>
</feature>
<accession>D8PZ06</accession>
<dbReference type="HOGENOM" id="CLU_543101_0_0_1"/>
<dbReference type="OMA" id="MNDPHFW"/>
<dbReference type="InParanoid" id="D8PZ06"/>
<dbReference type="Proteomes" id="UP000007431">
    <property type="component" value="Unassembled WGS sequence"/>
</dbReference>
<sequence>MASSSIWKDDEILRHFDIEEVKKLFRPQSQAYAKPKTDVFLEQYKRRKADQSLPPQTDAERELIEKTGLPLAHLNEHNIRHLFAPKDDPPGGCPSASQNRRAGLNQDPAVISPHRGSDTSMETWIQNLTYDDIASLFTARTSKPKPVLGNALQLSQTTDPNPAAPLRPFNVSGPSAKAPELSLEGLDMKTCIADFVRRLLREALHINNLKDAWKQPSCSQERLAAYRQDTVAAGPNLTEGPIRLDTSAGTLLHMKWSPWNLDVISLLARKARCDAERHLILRHCKELDVIDWEGLCRDRVHTILGDCHRGRPRSETESPELAQQRMDLSYAKNALLSSKRRIRAWKYDVRCSIAAGMLQSGQALSQGRNPDIAANAKDQTMWWAEACAALHLLTEDGMSDEEDGYDGDEQVRVVQDIRYRSLRLRNFLATVDEARIAEKLIFPMIGRSRRRRVYVSSMVDREPPRGLPLAFYKGEFLRERGSYAESRLAINYEDDNWRILEQ</sequence>
<protein>
    <submittedName>
        <fullName evidence="2">Uncharacterized protein</fullName>
    </submittedName>
</protein>
<gene>
    <name evidence="2" type="ORF">SCHCODRAFT_106570</name>
</gene>
<organism evidence="3">
    <name type="scientific">Schizophyllum commune (strain H4-8 / FGSC 9210)</name>
    <name type="common">Split gill fungus</name>
    <dbReference type="NCBI Taxonomy" id="578458"/>
    <lineage>
        <taxon>Eukaryota</taxon>
        <taxon>Fungi</taxon>
        <taxon>Dikarya</taxon>
        <taxon>Basidiomycota</taxon>
        <taxon>Agaricomycotina</taxon>
        <taxon>Agaricomycetes</taxon>
        <taxon>Agaricomycetidae</taxon>
        <taxon>Agaricales</taxon>
        <taxon>Schizophyllaceae</taxon>
        <taxon>Schizophyllum</taxon>
    </lineage>
</organism>
<dbReference type="VEuPathDB" id="FungiDB:SCHCODRAFT_02492533"/>
<dbReference type="KEGG" id="scm:SCHCO_02492533"/>
<proteinExistence type="predicted"/>
<feature type="region of interest" description="Disordered" evidence="1">
    <location>
        <begin position="82"/>
        <end position="117"/>
    </location>
</feature>
<dbReference type="EMBL" id="GL377304">
    <property type="protein sequence ID" value="EFI98789.1"/>
    <property type="molecule type" value="Genomic_DNA"/>
</dbReference>
<evidence type="ECO:0000313" key="2">
    <source>
        <dbReference type="EMBL" id="EFI98789.1"/>
    </source>
</evidence>
<dbReference type="AlphaFoldDB" id="D8PZ06"/>
<reference evidence="2 3" key="1">
    <citation type="journal article" date="2010" name="Nat. Biotechnol.">
        <title>Genome sequence of the model mushroom Schizophyllum commune.</title>
        <authorList>
            <person name="Ohm R.A."/>
            <person name="de Jong J.F."/>
            <person name="Lugones L.G."/>
            <person name="Aerts A."/>
            <person name="Kothe E."/>
            <person name="Stajich J.E."/>
            <person name="de Vries R.P."/>
            <person name="Record E."/>
            <person name="Levasseur A."/>
            <person name="Baker S.E."/>
            <person name="Bartholomew K.A."/>
            <person name="Coutinho P.M."/>
            <person name="Erdmann S."/>
            <person name="Fowler T.J."/>
            <person name="Gathman A.C."/>
            <person name="Lombard V."/>
            <person name="Henrissat B."/>
            <person name="Knabe N."/>
            <person name="Kuees U."/>
            <person name="Lilly W.W."/>
            <person name="Lindquist E."/>
            <person name="Lucas S."/>
            <person name="Magnuson J.K."/>
            <person name="Piumi F."/>
            <person name="Raudaskoski M."/>
            <person name="Salamov A."/>
            <person name="Schmutz J."/>
            <person name="Schwarze F.W.M.R."/>
            <person name="vanKuyk P.A."/>
            <person name="Horton J.S."/>
            <person name="Grigoriev I.V."/>
            <person name="Woesten H.A.B."/>
        </authorList>
    </citation>
    <scope>NUCLEOTIDE SEQUENCE [LARGE SCALE GENOMIC DNA]</scope>
    <source>
        <strain evidence="3">H4-8 / FGSC 9210</strain>
    </source>
</reference>
<dbReference type="OrthoDB" id="2874374at2759"/>
<evidence type="ECO:0000313" key="3">
    <source>
        <dbReference type="Proteomes" id="UP000007431"/>
    </source>
</evidence>